<gene>
    <name evidence="2" type="ORF">Tco_0876850</name>
</gene>
<feature type="region of interest" description="Disordered" evidence="1">
    <location>
        <begin position="16"/>
        <end position="46"/>
    </location>
</feature>
<feature type="compositionally biased region" description="Polar residues" evidence="1">
    <location>
        <begin position="34"/>
        <end position="46"/>
    </location>
</feature>
<evidence type="ECO:0000313" key="2">
    <source>
        <dbReference type="EMBL" id="GJT18144.1"/>
    </source>
</evidence>
<evidence type="ECO:0000313" key="3">
    <source>
        <dbReference type="Proteomes" id="UP001151760"/>
    </source>
</evidence>
<dbReference type="EMBL" id="BQNB010013615">
    <property type="protein sequence ID" value="GJT18144.1"/>
    <property type="molecule type" value="Genomic_DNA"/>
</dbReference>
<keyword evidence="3" id="KW-1185">Reference proteome</keyword>
<reference evidence="2" key="2">
    <citation type="submission" date="2022-01" db="EMBL/GenBank/DDBJ databases">
        <authorList>
            <person name="Yamashiro T."/>
            <person name="Shiraishi A."/>
            <person name="Satake H."/>
            <person name="Nakayama K."/>
        </authorList>
    </citation>
    <scope>NUCLEOTIDE SEQUENCE</scope>
</reference>
<protein>
    <submittedName>
        <fullName evidence="2">Uncharacterized protein</fullName>
    </submittedName>
</protein>
<evidence type="ECO:0000256" key="1">
    <source>
        <dbReference type="SAM" id="MobiDB-lite"/>
    </source>
</evidence>
<sequence>MQKSLALIAKHFNNIYKPTNNNRRTSSNTRNKNVDTSPRTGNDRLTGQFRNQRTIIVTRNRETIGNQVFLYVKMHDEWLQDIDKEPDEQEQEAHYLYMEKIQEVLHVADDNSRPTYDVEP</sequence>
<feature type="compositionally biased region" description="Low complexity" evidence="1">
    <location>
        <begin position="19"/>
        <end position="31"/>
    </location>
</feature>
<organism evidence="2 3">
    <name type="scientific">Tanacetum coccineum</name>
    <dbReference type="NCBI Taxonomy" id="301880"/>
    <lineage>
        <taxon>Eukaryota</taxon>
        <taxon>Viridiplantae</taxon>
        <taxon>Streptophyta</taxon>
        <taxon>Embryophyta</taxon>
        <taxon>Tracheophyta</taxon>
        <taxon>Spermatophyta</taxon>
        <taxon>Magnoliopsida</taxon>
        <taxon>eudicotyledons</taxon>
        <taxon>Gunneridae</taxon>
        <taxon>Pentapetalae</taxon>
        <taxon>asterids</taxon>
        <taxon>campanulids</taxon>
        <taxon>Asterales</taxon>
        <taxon>Asteraceae</taxon>
        <taxon>Asteroideae</taxon>
        <taxon>Anthemideae</taxon>
        <taxon>Anthemidinae</taxon>
        <taxon>Tanacetum</taxon>
    </lineage>
</organism>
<proteinExistence type="predicted"/>
<reference evidence="2" key="1">
    <citation type="journal article" date="2022" name="Int. J. Mol. Sci.">
        <title>Draft Genome of Tanacetum Coccineum: Genomic Comparison of Closely Related Tanacetum-Family Plants.</title>
        <authorList>
            <person name="Yamashiro T."/>
            <person name="Shiraishi A."/>
            <person name="Nakayama K."/>
            <person name="Satake H."/>
        </authorList>
    </citation>
    <scope>NUCLEOTIDE SEQUENCE</scope>
</reference>
<name>A0ABQ5BZ89_9ASTR</name>
<dbReference type="Proteomes" id="UP001151760">
    <property type="component" value="Unassembled WGS sequence"/>
</dbReference>
<accession>A0ABQ5BZ89</accession>
<comment type="caution">
    <text evidence="2">The sequence shown here is derived from an EMBL/GenBank/DDBJ whole genome shotgun (WGS) entry which is preliminary data.</text>
</comment>